<accession>A0ABP0NN36</accession>
<feature type="signal peptide" evidence="3">
    <location>
        <begin position="1"/>
        <end position="19"/>
    </location>
</feature>
<comment type="caution">
    <text evidence="4">The sequence shown here is derived from an EMBL/GenBank/DDBJ whole genome shotgun (WGS) entry which is preliminary data.</text>
</comment>
<proteinExistence type="predicted"/>
<protein>
    <submittedName>
        <fullName evidence="4">Uncharacterized protein</fullName>
    </submittedName>
</protein>
<sequence length="185" mass="20250">MRPLCGALAGAALLYTATAFSSQVAPPIQLGSRTGLQPRAIEGQSSPFAGYSSPCGGAIAFPGCAVGLAAVVTLFGKWCNKHRARWRKAVNSENRGRRGYRADRRPPLLGSEKPPHEKKKMYHYYCNKIYKVIRFAHPDTVEMVPSPKSWVEERLGQFSSRPGFLAKIATVISASAGLWFGQRLL</sequence>
<evidence type="ECO:0000313" key="4">
    <source>
        <dbReference type="EMBL" id="CAK9064964.1"/>
    </source>
</evidence>
<keyword evidence="3" id="KW-0732">Signal</keyword>
<feature type="chain" id="PRO_5046491669" evidence="3">
    <location>
        <begin position="20"/>
        <end position="185"/>
    </location>
</feature>
<evidence type="ECO:0000256" key="1">
    <source>
        <dbReference type="SAM" id="MobiDB-lite"/>
    </source>
</evidence>
<reference evidence="4 5" key="1">
    <citation type="submission" date="2024-02" db="EMBL/GenBank/DDBJ databases">
        <authorList>
            <person name="Chen Y."/>
            <person name="Shah S."/>
            <person name="Dougan E. K."/>
            <person name="Thang M."/>
            <person name="Chan C."/>
        </authorList>
    </citation>
    <scope>NUCLEOTIDE SEQUENCE [LARGE SCALE GENOMIC DNA]</scope>
</reference>
<keyword evidence="2" id="KW-0472">Membrane</keyword>
<keyword evidence="5" id="KW-1185">Reference proteome</keyword>
<feature type="compositionally biased region" description="Basic and acidic residues" evidence="1">
    <location>
        <begin position="94"/>
        <end position="106"/>
    </location>
</feature>
<feature type="region of interest" description="Disordered" evidence="1">
    <location>
        <begin position="93"/>
        <end position="115"/>
    </location>
</feature>
<name>A0ABP0NN36_9DINO</name>
<dbReference type="Proteomes" id="UP001642464">
    <property type="component" value="Unassembled WGS sequence"/>
</dbReference>
<evidence type="ECO:0000313" key="5">
    <source>
        <dbReference type="Proteomes" id="UP001642464"/>
    </source>
</evidence>
<evidence type="ECO:0000256" key="2">
    <source>
        <dbReference type="SAM" id="Phobius"/>
    </source>
</evidence>
<organism evidence="4 5">
    <name type="scientific">Durusdinium trenchii</name>
    <dbReference type="NCBI Taxonomy" id="1381693"/>
    <lineage>
        <taxon>Eukaryota</taxon>
        <taxon>Sar</taxon>
        <taxon>Alveolata</taxon>
        <taxon>Dinophyceae</taxon>
        <taxon>Suessiales</taxon>
        <taxon>Symbiodiniaceae</taxon>
        <taxon>Durusdinium</taxon>
    </lineage>
</organism>
<keyword evidence="2" id="KW-0812">Transmembrane</keyword>
<evidence type="ECO:0000256" key="3">
    <source>
        <dbReference type="SAM" id="SignalP"/>
    </source>
</evidence>
<feature type="transmembrane region" description="Helical" evidence="2">
    <location>
        <begin position="59"/>
        <end position="79"/>
    </location>
</feature>
<dbReference type="EMBL" id="CAXAMM010029569">
    <property type="protein sequence ID" value="CAK9064964.1"/>
    <property type="molecule type" value="Genomic_DNA"/>
</dbReference>
<gene>
    <name evidence="4" type="ORF">SCF082_LOCUS33360</name>
</gene>
<keyword evidence="2" id="KW-1133">Transmembrane helix</keyword>